<dbReference type="EMBL" id="GEBQ01006548">
    <property type="protein sequence ID" value="JAT33429.1"/>
    <property type="molecule type" value="Transcribed_RNA"/>
</dbReference>
<organism evidence="2">
    <name type="scientific">Graphocephala atropunctata</name>
    <dbReference type="NCBI Taxonomy" id="36148"/>
    <lineage>
        <taxon>Eukaryota</taxon>
        <taxon>Metazoa</taxon>
        <taxon>Ecdysozoa</taxon>
        <taxon>Arthropoda</taxon>
        <taxon>Hexapoda</taxon>
        <taxon>Insecta</taxon>
        <taxon>Pterygota</taxon>
        <taxon>Neoptera</taxon>
        <taxon>Paraneoptera</taxon>
        <taxon>Hemiptera</taxon>
        <taxon>Auchenorrhyncha</taxon>
        <taxon>Membracoidea</taxon>
        <taxon>Cicadellidae</taxon>
        <taxon>Cicadellinae</taxon>
        <taxon>Cicadellini</taxon>
        <taxon>Graphocephala</taxon>
    </lineage>
</organism>
<keyword evidence="1" id="KW-0472">Membrane</keyword>
<evidence type="ECO:0000313" key="2">
    <source>
        <dbReference type="EMBL" id="JAT33429.1"/>
    </source>
</evidence>
<protein>
    <submittedName>
        <fullName evidence="2">Uncharacterized protein</fullName>
    </submittedName>
</protein>
<proteinExistence type="predicted"/>
<gene>
    <name evidence="2" type="ORF">g.1743</name>
</gene>
<evidence type="ECO:0000256" key="1">
    <source>
        <dbReference type="SAM" id="Phobius"/>
    </source>
</evidence>
<sequence length="105" mass="11976">MILQILKVKSCCCCMNLTTGTKLVGFITLEKAKFIPWWLVSTLVIAILEVVLLPTFILRFATNLKYFTLDLQLMLICLFMTLDDVYGLLVVFSYYRTVSPPSDVV</sequence>
<keyword evidence="1" id="KW-0812">Transmembrane</keyword>
<feature type="transmembrane region" description="Helical" evidence="1">
    <location>
        <begin position="73"/>
        <end position="95"/>
    </location>
</feature>
<accession>A0A1B6MC17</accession>
<name>A0A1B6MC17_9HEMI</name>
<feature type="transmembrane region" description="Helical" evidence="1">
    <location>
        <begin position="35"/>
        <end position="61"/>
    </location>
</feature>
<keyword evidence="1" id="KW-1133">Transmembrane helix</keyword>
<reference evidence="2" key="1">
    <citation type="submission" date="2015-11" db="EMBL/GenBank/DDBJ databases">
        <title>De novo transcriptome assembly of four potential Pierce s Disease insect vectors from Arizona vineyards.</title>
        <authorList>
            <person name="Tassone E.E."/>
        </authorList>
    </citation>
    <scope>NUCLEOTIDE SEQUENCE</scope>
</reference>
<dbReference type="AlphaFoldDB" id="A0A1B6MC17"/>